<dbReference type="EMBL" id="CAJHOE010000001">
    <property type="protein sequence ID" value="CAD7286474.1"/>
    <property type="molecule type" value="Genomic_DNA"/>
</dbReference>
<dbReference type="InterPro" id="IPR008266">
    <property type="entry name" value="Tyr_kinase_AS"/>
</dbReference>
<dbReference type="PROSITE" id="PS00109">
    <property type="entry name" value="PROTEIN_KINASE_TYR"/>
    <property type="match status" value="1"/>
</dbReference>
<evidence type="ECO:0008006" key="3">
    <source>
        <dbReference type="Google" id="ProtNLM"/>
    </source>
</evidence>
<proteinExistence type="predicted"/>
<dbReference type="SUPFAM" id="SSF56112">
    <property type="entry name" value="Protein kinase-like (PK-like)"/>
    <property type="match status" value="1"/>
</dbReference>
<name>A0ABM8Q118_9BACT</name>
<organism evidence="1 2">
    <name type="scientific">Campylobacter suis</name>
    <dbReference type="NCBI Taxonomy" id="2790657"/>
    <lineage>
        <taxon>Bacteria</taxon>
        <taxon>Pseudomonadati</taxon>
        <taxon>Campylobacterota</taxon>
        <taxon>Epsilonproteobacteria</taxon>
        <taxon>Campylobacterales</taxon>
        <taxon>Campylobacteraceae</taxon>
        <taxon>Campylobacter</taxon>
    </lineage>
</organism>
<comment type="caution">
    <text evidence="1">The sequence shown here is derived from an EMBL/GenBank/DDBJ whole genome shotgun (WGS) entry which is preliminary data.</text>
</comment>
<dbReference type="Gene3D" id="1.10.510.10">
    <property type="entry name" value="Transferase(Phosphotransferase) domain 1"/>
    <property type="match status" value="1"/>
</dbReference>
<accession>A0ABM8Q118</accession>
<protein>
    <recommendedName>
        <fullName evidence="3">Protein kinase domain-containing protein</fullName>
    </recommendedName>
</protein>
<reference evidence="1 2" key="1">
    <citation type="submission" date="2020-11" db="EMBL/GenBank/DDBJ databases">
        <authorList>
            <person name="Peeters C."/>
        </authorList>
    </citation>
    <scope>NUCLEOTIDE SEQUENCE [LARGE SCALE GENOMIC DNA]</scope>
    <source>
        <strain evidence="1 2">LMG 8286</strain>
    </source>
</reference>
<dbReference type="InterPro" id="IPR011009">
    <property type="entry name" value="Kinase-like_dom_sf"/>
</dbReference>
<dbReference type="Proteomes" id="UP000789359">
    <property type="component" value="Unassembled WGS sequence"/>
</dbReference>
<dbReference type="RefSeq" id="WP_230056104.1">
    <property type="nucleotide sequence ID" value="NZ_CAJHOE010000001.1"/>
</dbReference>
<keyword evidence="2" id="KW-1185">Reference proteome</keyword>
<gene>
    <name evidence="1" type="ORF">LMG8286_00307</name>
</gene>
<sequence length="245" mass="29283">MYKFTLNENFNWLKEFLLDIKDKFKSSQNSLHKVRNEIKLISQNDTEVVVKSFKIPNIFNKILYFFGKKTKAQKSYEHALRIENFTPKPIGYIEFYEHKLLCESFFVSENFAYDFTIREVLLDDEFLNKDSILKQFVAFTYALHEQEILHLDYSPGNILIKQSGDRYEFKVVDINRMKFKKLKLKDRLKNFSMLWATDEDMKSIAVEYAKLSNADESRCIDMAMKYSHRLKARKNLKKRLKGQKC</sequence>
<evidence type="ECO:0000313" key="1">
    <source>
        <dbReference type="EMBL" id="CAD7286474.1"/>
    </source>
</evidence>
<evidence type="ECO:0000313" key="2">
    <source>
        <dbReference type="Proteomes" id="UP000789359"/>
    </source>
</evidence>